<comment type="function">
    <text evidence="8">Required to protect lysosomal transporter MFSD1 from lysosomal proteolysis and for MFSD1 lysosomal localization.</text>
</comment>
<dbReference type="Pfam" id="PF15065">
    <property type="entry name" value="NCU-G1"/>
    <property type="match status" value="1"/>
</dbReference>
<dbReference type="Proteomes" id="UP000694545">
    <property type="component" value="Unplaced"/>
</dbReference>
<keyword evidence="7" id="KW-0458">Lysosome</keyword>
<accession>A0A8D2JAV6</accession>
<dbReference type="InterPro" id="IPR029382">
    <property type="entry name" value="NCU-G1"/>
</dbReference>
<reference evidence="12" key="2">
    <citation type="submission" date="2025-09" db="UniProtKB">
        <authorList>
            <consortium name="Ensembl"/>
        </authorList>
    </citation>
    <scope>IDENTIFICATION</scope>
</reference>
<proteinExistence type="inferred from homology"/>
<feature type="transmembrane region" description="Helical" evidence="11">
    <location>
        <begin position="353"/>
        <end position="379"/>
    </location>
</feature>
<evidence type="ECO:0000256" key="9">
    <source>
        <dbReference type="ARBA" id="ARBA00024189"/>
    </source>
</evidence>
<evidence type="ECO:0000256" key="2">
    <source>
        <dbReference type="ARBA" id="ARBA00022692"/>
    </source>
</evidence>
<name>A0A8D2JAV6_VARKO</name>
<dbReference type="OMA" id="TLHYLWD"/>
<dbReference type="AlphaFoldDB" id="A0A8D2JAV6"/>
<comment type="subcellular location">
    <subcellularLocation>
        <location evidence="9">Lysosome membrane</location>
        <topology evidence="9">Single-pass type I membrane protein</topology>
        <orientation evidence="9">Lumenal side</orientation>
    </subcellularLocation>
</comment>
<evidence type="ECO:0000256" key="5">
    <source>
        <dbReference type="ARBA" id="ARBA00023136"/>
    </source>
</evidence>
<keyword evidence="13" id="KW-1185">Reference proteome</keyword>
<organism evidence="12 13">
    <name type="scientific">Varanus komodoensis</name>
    <name type="common">Komodo dragon</name>
    <dbReference type="NCBI Taxonomy" id="61221"/>
    <lineage>
        <taxon>Eukaryota</taxon>
        <taxon>Metazoa</taxon>
        <taxon>Chordata</taxon>
        <taxon>Craniata</taxon>
        <taxon>Vertebrata</taxon>
        <taxon>Euteleostomi</taxon>
        <taxon>Lepidosauria</taxon>
        <taxon>Squamata</taxon>
        <taxon>Bifurcata</taxon>
        <taxon>Unidentata</taxon>
        <taxon>Episquamata</taxon>
        <taxon>Toxicofera</taxon>
        <taxon>Anguimorpha</taxon>
        <taxon>Paleoanguimorpha</taxon>
        <taxon>Varanoidea</taxon>
        <taxon>Varanidae</taxon>
        <taxon>Varanus</taxon>
    </lineage>
</organism>
<keyword evidence="5 11" id="KW-0472">Membrane</keyword>
<evidence type="ECO:0000256" key="7">
    <source>
        <dbReference type="ARBA" id="ARBA00023228"/>
    </source>
</evidence>
<evidence type="ECO:0000256" key="1">
    <source>
        <dbReference type="ARBA" id="ARBA00010599"/>
    </source>
</evidence>
<comment type="similarity">
    <text evidence="1">Belongs to the GLMP family.</text>
</comment>
<keyword evidence="4 11" id="KW-1133">Transmembrane helix</keyword>
<dbReference type="Ensembl" id="ENSVKKT00000012168.1">
    <property type="protein sequence ID" value="ENSVKKP00000011886.1"/>
    <property type="gene ID" value="ENSVKKG00000008060.1"/>
</dbReference>
<keyword evidence="6" id="KW-0325">Glycoprotein</keyword>
<evidence type="ECO:0000256" key="11">
    <source>
        <dbReference type="SAM" id="Phobius"/>
    </source>
</evidence>
<dbReference type="GO" id="GO:0005765">
    <property type="term" value="C:lysosomal membrane"/>
    <property type="evidence" value="ECO:0007669"/>
    <property type="project" value="UniProtKB-SubCell"/>
</dbReference>
<evidence type="ECO:0000256" key="10">
    <source>
        <dbReference type="ARBA" id="ARBA00044960"/>
    </source>
</evidence>
<evidence type="ECO:0000256" key="3">
    <source>
        <dbReference type="ARBA" id="ARBA00022729"/>
    </source>
</evidence>
<keyword evidence="2 11" id="KW-0812">Transmembrane</keyword>
<comment type="subunit">
    <text evidence="10">Interacts (via lumenal domain) with lysosomal protein MFSD1; the interaction starts while both proteins are still in the endoplasmic reticulum and is required for stabilization of MFSD1 in lysosomes but has no direct effect on its targeting to lysosomes or transporter activity.</text>
</comment>
<evidence type="ECO:0000313" key="13">
    <source>
        <dbReference type="Proteomes" id="UP000694545"/>
    </source>
</evidence>
<evidence type="ECO:0000313" key="12">
    <source>
        <dbReference type="Ensembl" id="ENSVKKP00000011886.1"/>
    </source>
</evidence>
<dbReference type="PANTHER" id="PTHR31981">
    <property type="entry name" value="GLYCOSYLATED LYSOSOMAL MEMBRANE PROTEIN"/>
    <property type="match status" value="1"/>
</dbReference>
<evidence type="ECO:0000256" key="4">
    <source>
        <dbReference type="ARBA" id="ARBA00022989"/>
    </source>
</evidence>
<reference evidence="12" key="1">
    <citation type="submission" date="2025-08" db="UniProtKB">
        <authorList>
            <consortium name="Ensembl"/>
        </authorList>
    </citation>
    <scope>IDENTIFICATION</scope>
</reference>
<evidence type="ECO:0000256" key="8">
    <source>
        <dbReference type="ARBA" id="ARBA00024176"/>
    </source>
</evidence>
<dbReference type="PANTHER" id="PTHR31981:SF1">
    <property type="entry name" value="GLYCOSYLATED LYSOSOMAL MEMBRANE PROTEIN"/>
    <property type="match status" value="1"/>
</dbReference>
<keyword evidence="3" id="KW-0732">Signal</keyword>
<protein>
    <submittedName>
        <fullName evidence="12">Glycosylated lysosomal membrane protein</fullName>
    </submittedName>
</protein>
<sequence length="391" mass="43232">MVRFLRLMQPLNATLWVWQSSWGRTPSFHFVYLEYNPGWNSSAGNLLHVRAVGLEDTIHYIWSTIGAPTVLLVYTGSTNSALHVNWTALLSPSPSGAIRVEPATSILYSTAVFEYNGTKTSDLSKVDAGDFYPTYDLARFTWDSLDGRLNKSTLTATFQGVSSDPGTAFWNGSISFQVTAYKESGRDASLPRLLHTANSSKVEFVMSGVSPRGNHSRFALEVVTVEERGWRRQLRAVSSIDDEYSPTIFEPHDTDVGLSFLQWKTAAYSSRHAERIDTVQCRYYPLRTANRTVPRPSIALAYFGQELERDHAVAAVNISFGSEDDEAYQEKGYLSWSALIGFGEPPMDSFSPLVIAILAVALGAPVVLLVVGSLAVLAVGNKRHSEYEPIN</sequence>
<evidence type="ECO:0000256" key="6">
    <source>
        <dbReference type="ARBA" id="ARBA00023180"/>
    </source>
</evidence>